<dbReference type="OrthoDB" id="4426778at2"/>
<evidence type="ECO:0000313" key="3">
    <source>
        <dbReference type="EMBL" id="MQS16095.1"/>
    </source>
</evidence>
<proteinExistence type="predicted"/>
<dbReference type="InterPro" id="IPR036388">
    <property type="entry name" value="WH-like_DNA-bd_sf"/>
</dbReference>
<dbReference type="AlphaFoldDB" id="A0A6N7KZ43"/>
<accession>A0A6N7KZ43</accession>
<keyword evidence="4" id="KW-1185">Reference proteome</keyword>
<dbReference type="InterPro" id="IPR009057">
    <property type="entry name" value="Homeodomain-like_sf"/>
</dbReference>
<name>A0A6N7KZ43_9ACTN</name>
<gene>
    <name evidence="3" type="ORF">F7Q99_28615</name>
</gene>
<feature type="compositionally biased region" description="Basic and acidic residues" evidence="2">
    <location>
        <begin position="166"/>
        <end position="177"/>
    </location>
</feature>
<protein>
    <submittedName>
        <fullName evidence="3">Transposase</fullName>
    </submittedName>
</protein>
<sequence>MGHEKGASAMAAPMKYPPELRQRAVAAYRAADPKPVIRKLARDLGVHHEALRNWIRQDEADRGERDDRLTTAEKEELAALRKENAELRRSCEILKAASVQSTRQRNIPDDGGCDAWRGWGVRACRTHRSESCGTAGRPESRSARSRGHWAGHQARSSRSSSPTADTCHRSGSGDRAN</sequence>
<evidence type="ECO:0000256" key="2">
    <source>
        <dbReference type="SAM" id="MobiDB-lite"/>
    </source>
</evidence>
<evidence type="ECO:0000313" key="4">
    <source>
        <dbReference type="Proteomes" id="UP000450000"/>
    </source>
</evidence>
<dbReference type="Gene3D" id="1.10.10.10">
    <property type="entry name" value="Winged helix-like DNA-binding domain superfamily/Winged helix DNA-binding domain"/>
    <property type="match status" value="1"/>
</dbReference>
<feature type="compositionally biased region" description="Polar residues" evidence="2">
    <location>
        <begin position="154"/>
        <end position="164"/>
    </location>
</feature>
<organism evidence="3 4">
    <name type="scientific">Streptomyces kaniharaensis</name>
    <dbReference type="NCBI Taxonomy" id="212423"/>
    <lineage>
        <taxon>Bacteria</taxon>
        <taxon>Bacillati</taxon>
        <taxon>Actinomycetota</taxon>
        <taxon>Actinomycetes</taxon>
        <taxon>Kitasatosporales</taxon>
        <taxon>Streptomycetaceae</taxon>
        <taxon>Streptomyces</taxon>
    </lineage>
</organism>
<dbReference type="GO" id="GO:0006313">
    <property type="term" value="P:DNA transposition"/>
    <property type="evidence" value="ECO:0007669"/>
    <property type="project" value="InterPro"/>
</dbReference>
<dbReference type="Pfam" id="PF01527">
    <property type="entry name" value="HTH_Tnp_1"/>
    <property type="match status" value="1"/>
</dbReference>
<keyword evidence="1" id="KW-0175">Coiled coil</keyword>
<dbReference type="GO" id="GO:0004803">
    <property type="term" value="F:transposase activity"/>
    <property type="evidence" value="ECO:0007669"/>
    <property type="project" value="InterPro"/>
</dbReference>
<feature type="region of interest" description="Disordered" evidence="2">
    <location>
        <begin position="127"/>
        <end position="177"/>
    </location>
</feature>
<dbReference type="InterPro" id="IPR002514">
    <property type="entry name" value="Transposase_8"/>
</dbReference>
<dbReference type="SUPFAM" id="SSF46689">
    <property type="entry name" value="Homeodomain-like"/>
    <property type="match status" value="1"/>
</dbReference>
<dbReference type="EMBL" id="WBOF01000002">
    <property type="protein sequence ID" value="MQS16095.1"/>
    <property type="molecule type" value="Genomic_DNA"/>
</dbReference>
<comment type="caution">
    <text evidence="3">The sequence shown here is derived from an EMBL/GenBank/DDBJ whole genome shotgun (WGS) entry which is preliminary data.</text>
</comment>
<feature type="coiled-coil region" evidence="1">
    <location>
        <begin position="70"/>
        <end position="97"/>
    </location>
</feature>
<evidence type="ECO:0000256" key="1">
    <source>
        <dbReference type="SAM" id="Coils"/>
    </source>
</evidence>
<reference evidence="3 4" key="1">
    <citation type="submission" date="2019-09" db="EMBL/GenBank/DDBJ databases">
        <title>Genome Sequences of Streptomyces kaniharaensis ATCC 21070.</title>
        <authorList>
            <person name="Zhu W."/>
            <person name="De Crecy-Lagard V."/>
            <person name="Richards N.G."/>
        </authorList>
    </citation>
    <scope>NUCLEOTIDE SEQUENCE [LARGE SCALE GENOMIC DNA]</scope>
    <source>
        <strain evidence="3 4">SF-557</strain>
    </source>
</reference>
<dbReference type="GO" id="GO:0003677">
    <property type="term" value="F:DNA binding"/>
    <property type="evidence" value="ECO:0007669"/>
    <property type="project" value="InterPro"/>
</dbReference>
<dbReference type="Proteomes" id="UP000450000">
    <property type="component" value="Unassembled WGS sequence"/>
</dbReference>